<name>A0ABW3ZCQ4_9RHOB</name>
<evidence type="ECO:0000313" key="4">
    <source>
        <dbReference type="Proteomes" id="UP001597135"/>
    </source>
</evidence>
<dbReference type="RefSeq" id="WP_386800908.1">
    <property type="nucleotide sequence ID" value="NZ_JBHTMU010000001.1"/>
</dbReference>
<dbReference type="Proteomes" id="UP001597135">
    <property type="component" value="Unassembled WGS sequence"/>
</dbReference>
<protein>
    <submittedName>
        <fullName evidence="3">Uncharacterized protein</fullName>
    </submittedName>
</protein>
<gene>
    <name evidence="3" type="ORF">ACFQ4E_00255</name>
</gene>
<feature type="compositionally biased region" description="Acidic residues" evidence="1">
    <location>
        <begin position="60"/>
        <end position="71"/>
    </location>
</feature>
<reference evidence="4" key="1">
    <citation type="journal article" date="2019" name="Int. J. Syst. Evol. Microbiol.">
        <title>The Global Catalogue of Microorganisms (GCM) 10K type strain sequencing project: providing services to taxonomists for standard genome sequencing and annotation.</title>
        <authorList>
            <consortium name="The Broad Institute Genomics Platform"/>
            <consortium name="The Broad Institute Genome Sequencing Center for Infectious Disease"/>
            <person name="Wu L."/>
            <person name="Ma J."/>
        </authorList>
    </citation>
    <scope>NUCLEOTIDE SEQUENCE [LARGE SCALE GENOMIC DNA]</scope>
    <source>
        <strain evidence="4">CCUG 62953</strain>
    </source>
</reference>
<keyword evidence="4" id="KW-1185">Reference proteome</keyword>
<feature type="region of interest" description="Disordered" evidence="1">
    <location>
        <begin position="102"/>
        <end position="134"/>
    </location>
</feature>
<feature type="chain" id="PRO_5045929473" evidence="2">
    <location>
        <begin position="24"/>
        <end position="134"/>
    </location>
</feature>
<sequence length="134" mass="13506">MTFLTRSTALAAVLATLSAPAFAAGDTSSTAEVATDVQINEDGAKVMDGTVAIDRSNAEGDTDAQMDDSAAEDGATTTEIETDVEINGDGEKLMDGTVAVDQSPTADAENCDDTTTGSCDTMAEGGAEKNTASN</sequence>
<feature type="region of interest" description="Disordered" evidence="1">
    <location>
        <begin position="55"/>
        <end position="81"/>
    </location>
</feature>
<organism evidence="3 4">
    <name type="scientific">Litorisediminicola beolgyonensis</name>
    <dbReference type="NCBI Taxonomy" id="1173614"/>
    <lineage>
        <taxon>Bacteria</taxon>
        <taxon>Pseudomonadati</taxon>
        <taxon>Pseudomonadota</taxon>
        <taxon>Alphaproteobacteria</taxon>
        <taxon>Rhodobacterales</taxon>
        <taxon>Paracoccaceae</taxon>
        <taxon>Litorisediminicola</taxon>
    </lineage>
</organism>
<comment type="caution">
    <text evidence="3">The sequence shown here is derived from an EMBL/GenBank/DDBJ whole genome shotgun (WGS) entry which is preliminary data.</text>
</comment>
<evidence type="ECO:0000256" key="2">
    <source>
        <dbReference type="SAM" id="SignalP"/>
    </source>
</evidence>
<evidence type="ECO:0000256" key="1">
    <source>
        <dbReference type="SAM" id="MobiDB-lite"/>
    </source>
</evidence>
<accession>A0ABW3ZCQ4</accession>
<dbReference type="EMBL" id="JBHTMU010000001">
    <property type="protein sequence ID" value="MFD1340846.1"/>
    <property type="molecule type" value="Genomic_DNA"/>
</dbReference>
<feature type="signal peptide" evidence="2">
    <location>
        <begin position="1"/>
        <end position="23"/>
    </location>
</feature>
<proteinExistence type="predicted"/>
<evidence type="ECO:0000313" key="3">
    <source>
        <dbReference type="EMBL" id="MFD1340846.1"/>
    </source>
</evidence>
<keyword evidence="2" id="KW-0732">Signal</keyword>